<comment type="similarity">
    <text evidence="3">Belongs to the FliF family.</text>
</comment>
<keyword evidence="12" id="KW-0969">Cilium</keyword>
<dbReference type="InterPro" id="IPR043427">
    <property type="entry name" value="YscJ/FliF"/>
</dbReference>
<evidence type="ECO:0000259" key="10">
    <source>
        <dbReference type="Pfam" id="PF01514"/>
    </source>
</evidence>
<keyword evidence="6 9" id="KW-1133">Transmembrane helix</keyword>
<name>E6PHM5_9ZZZZ</name>
<feature type="transmembrane region" description="Helical" evidence="9">
    <location>
        <begin position="455"/>
        <end position="476"/>
    </location>
</feature>
<keyword evidence="5 9" id="KW-0812">Transmembrane</keyword>
<dbReference type="GO" id="GO:0009431">
    <property type="term" value="C:bacterial-type flagellum basal body, MS ring"/>
    <property type="evidence" value="ECO:0007669"/>
    <property type="project" value="InterPro"/>
</dbReference>
<dbReference type="GO" id="GO:0005886">
    <property type="term" value="C:plasma membrane"/>
    <property type="evidence" value="ECO:0007669"/>
    <property type="project" value="UniProtKB-SubCell"/>
</dbReference>
<accession>E6PHM5</accession>
<evidence type="ECO:0000256" key="7">
    <source>
        <dbReference type="ARBA" id="ARBA00023136"/>
    </source>
</evidence>
<evidence type="ECO:0000256" key="1">
    <source>
        <dbReference type="ARBA" id="ARBA00004117"/>
    </source>
</evidence>
<proteinExistence type="inferred from homology"/>
<evidence type="ECO:0000256" key="8">
    <source>
        <dbReference type="ARBA" id="ARBA00023143"/>
    </source>
</evidence>
<dbReference type="PIRSF" id="PIRSF004862">
    <property type="entry name" value="FliF"/>
    <property type="match status" value="1"/>
</dbReference>
<dbReference type="Pfam" id="PF08345">
    <property type="entry name" value="YscJ_FliF_C"/>
    <property type="match status" value="1"/>
</dbReference>
<dbReference type="EMBL" id="CABL01000018">
    <property type="protein sequence ID" value="CBH75963.1"/>
    <property type="molecule type" value="Genomic_DNA"/>
</dbReference>
<dbReference type="PANTHER" id="PTHR30046:SF0">
    <property type="entry name" value="FLAGELLAR M-RING PROTEIN"/>
    <property type="match status" value="1"/>
</dbReference>
<evidence type="ECO:0000256" key="2">
    <source>
        <dbReference type="ARBA" id="ARBA00004651"/>
    </source>
</evidence>
<feature type="domain" description="Flagellar M-ring N-terminal" evidence="10">
    <location>
        <begin position="52"/>
        <end position="224"/>
    </location>
</feature>
<keyword evidence="7 9" id="KW-0472">Membrane</keyword>
<dbReference type="InterPro" id="IPR000067">
    <property type="entry name" value="FlgMring_FliF"/>
</dbReference>
<evidence type="ECO:0000256" key="6">
    <source>
        <dbReference type="ARBA" id="ARBA00022989"/>
    </source>
</evidence>
<dbReference type="AlphaFoldDB" id="E6PHM5"/>
<evidence type="ECO:0000313" key="12">
    <source>
        <dbReference type="EMBL" id="CBH75963.1"/>
    </source>
</evidence>
<dbReference type="InterPro" id="IPR045851">
    <property type="entry name" value="AMP-bd_C_sf"/>
</dbReference>
<evidence type="ECO:0000256" key="9">
    <source>
        <dbReference type="SAM" id="Phobius"/>
    </source>
</evidence>
<feature type="domain" description="Flagellar M-ring C-terminal" evidence="11">
    <location>
        <begin position="266"/>
        <end position="436"/>
    </location>
</feature>
<reference evidence="12" key="1">
    <citation type="submission" date="2009-10" db="EMBL/GenBank/DDBJ databases">
        <title>Diversity of trophic interactions inside an arsenic-rich microbial ecosystem.</title>
        <authorList>
            <person name="Bertin P.N."/>
            <person name="Heinrich-Salmeron A."/>
            <person name="Pelletier E."/>
            <person name="Goulhen-Chollet F."/>
            <person name="Arsene-Ploetze F."/>
            <person name="Gallien S."/>
            <person name="Calteau A."/>
            <person name="Vallenet D."/>
            <person name="Casiot C."/>
            <person name="Chane-Woon-Ming B."/>
            <person name="Giloteaux L."/>
            <person name="Barakat M."/>
            <person name="Bonnefoy V."/>
            <person name="Bruneel O."/>
            <person name="Chandler M."/>
            <person name="Cleiss J."/>
            <person name="Duran R."/>
            <person name="Elbaz-Poulichet F."/>
            <person name="Fonknechten N."/>
            <person name="Lauga B."/>
            <person name="Mornico D."/>
            <person name="Ortet P."/>
            <person name="Schaeffer C."/>
            <person name="Siguier P."/>
            <person name="Alexander Thil Smith A."/>
            <person name="Van Dorsselaer A."/>
            <person name="Weissenbach J."/>
            <person name="Medigue C."/>
            <person name="Le Paslier D."/>
        </authorList>
    </citation>
    <scope>NUCLEOTIDE SEQUENCE</scope>
</reference>
<gene>
    <name evidence="12" type="ORF">CARN1_1032</name>
</gene>
<dbReference type="Gene3D" id="3.30.300.30">
    <property type="match status" value="1"/>
</dbReference>
<evidence type="ECO:0000256" key="3">
    <source>
        <dbReference type="ARBA" id="ARBA00007971"/>
    </source>
</evidence>
<organism evidence="12">
    <name type="scientific">mine drainage metagenome</name>
    <dbReference type="NCBI Taxonomy" id="410659"/>
    <lineage>
        <taxon>unclassified sequences</taxon>
        <taxon>metagenomes</taxon>
        <taxon>ecological metagenomes</taxon>
    </lineage>
</organism>
<evidence type="ECO:0000259" key="11">
    <source>
        <dbReference type="Pfam" id="PF08345"/>
    </source>
</evidence>
<dbReference type="InterPro" id="IPR013556">
    <property type="entry name" value="Flag_M-ring_C"/>
</dbReference>
<evidence type="ECO:0000256" key="5">
    <source>
        <dbReference type="ARBA" id="ARBA00022692"/>
    </source>
</evidence>
<dbReference type="PRINTS" id="PR01009">
    <property type="entry name" value="FLGMRINGFLIF"/>
</dbReference>
<comment type="caution">
    <text evidence="12">The sequence shown here is derived from an EMBL/GenBank/DDBJ whole genome shotgun (WGS) entry which is preliminary data.</text>
</comment>
<dbReference type="Pfam" id="PF01514">
    <property type="entry name" value="YscJ_FliF"/>
    <property type="match status" value="1"/>
</dbReference>
<evidence type="ECO:0000256" key="4">
    <source>
        <dbReference type="ARBA" id="ARBA00022475"/>
    </source>
</evidence>
<keyword evidence="4" id="KW-1003">Cell membrane</keyword>
<dbReference type="GO" id="GO:0071973">
    <property type="term" value="P:bacterial-type flagellum-dependent cell motility"/>
    <property type="evidence" value="ECO:0007669"/>
    <property type="project" value="InterPro"/>
</dbReference>
<feature type="transmembrane region" description="Helical" evidence="9">
    <location>
        <begin position="28"/>
        <end position="50"/>
    </location>
</feature>
<keyword evidence="12" id="KW-0966">Cell projection</keyword>
<sequence>MEQLRAILATLQARILNFWAGQNRQGRALVTGGAIAVVLALVAFGALLFGRGPSYSTLFSNLSTSDANAVLGHLKADKVPYHISLDGKTISVPSADVSAERIAIAGTGLIKGAGVGYEIFDRTNFGMTQFQERIDKTRAIEGELERTIDGLTPVEASRVSIVTPDHTLYSDSQEPTTASVAIKLRPGQGLDGSQVQGITMLVSRSVEGLKPVNVTIVNQDGQILLPTQVAANSASAQDNALQLTQEQLIAKERYESSLQQSIQSMLDSTLGKGRAVARVSTKMSFDVNTSDGKVYSPQGTVLSAQSSRESYNGTQPAQRAAVGVPGTTSNIGTYQALQNATTNGRYNKSKTTTNYDISVQNIKHIDAPGKVLQTSVAVLVNSTPQTATTAGAGPVVAAAPYVLTPANVTQIRNVVIAAAGLDLAAGDQVSVEAIPFNPALAQRTVANGVTTVLGIPLWVLLAIGGLGLLGVVGFLATRARESTFVPSTDLPSFDSSLTDELPPFEEHPLLEGAPGLSAPMRSTADMTREQMIEYVTTVAQESPDSIGKLVKLWLAE</sequence>
<dbReference type="GO" id="GO:0003774">
    <property type="term" value="F:cytoskeletal motor activity"/>
    <property type="evidence" value="ECO:0007669"/>
    <property type="project" value="InterPro"/>
</dbReference>
<protein>
    <submittedName>
        <fullName evidence="12">Putative Flagellar M-ring protein FliF</fullName>
    </submittedName>
</protein>
<keyword evidence="8" id="KW-0975">Bacterial flagellum</keyword>
<keyword evidence="12" id="KW-0282">Flagellum</keyword>
<comment type="subcellular location">
    <subcellularLocation>
        <location evidence="1">Bacterial flagellum basal body</location>
    </subcellularLocation>
    <subcellularLocation>
        <location evidence="2">Cell membrane</location>
        <topology evidence="2">Multi-pass membrane protein</topology>
    </subcellularLocation>
</comment>
<dbReference type="NCBIfam" id="TIGR00206">
    <property type="entry name" value="fliF"/>
    <property type="match status" value="1"/>
</dbReference>
<dbReference type="InterPro" id="IPR006182">
    <property type="entry name" value="FliF_N_dom"/>
</dbReference>
<dbReference type="PANTHER" id="PTHR30046">
    <property type="entry name" value="FLAGELLAR M-RING PROTEIN"/>
    <property type="match status" value="1"/>
</dbReference>